<dbReference type="Gene3D" id="2.115.10.20">
    <property type="entry name" value="Glycosyl hydrolase domain, family 43"/>
    <property type="match status" value="1"/>
</dbReference>
<keyword evidence="5" id="KW-1185">Reference proteome</keyword>
<name>A0A3N4ZMI5_9MICO</name>
<organism evidence="4 5">
    <name type="scientific">Georgenia muralis</name>
    <dbReference type="NCBI Taxonomy" id="154117"/>
    <lineage>
        <taxon>Bacteria</taxon>
        <taxon>Bacillati</taxon>
        <taxon>Actinomycetota</taxon>
        <taxon>Actinomycetes</taxon>
        <taxon>Micrococcales</taxon>
        <taxon>Bogoriellaceae</taxon>
        <taxon>Georgenia</taxon>
    </lineage>
</organism>
<keyword evidence="1" id="KW-0328">Glycosyltransferase</keyword>
<dbReference type="OrthoDB" id="9776657at2"/>
<comment type="similarity">
    <text evidence="3">Belongs to the glycosyl hydrolase 130 family.</text>
</comment>
<dbReference type="EMBL" id="RKRA01000001">
    <property type="protein sequence ID" value="RPF26978.1"/>
    <property type="molecule type" value="Genomic_DNA"/>
</dbReference>
<dbReference type="Proteomes" id="UP000280726">
    <property type="component" value="Unassembled WGS sequence"/>
</dbReference>
<dbReference type="SUPFAM" id="SSF75005">
    <property type="entry name" value="Arabinanase/levansucrase/invertase"/>
    <property type="match status" value="1"/>
</dbReference>
<gene>
    <name evidence="4" type="ORF">EDD32_1438</name>
</gene>
<keyword evidence="4" id="KW-0378">Hydrolase</keyword>
<proteinExistence type="inferred from homology"/>
<accession>A0A3N4ZMI5</accession>
<dbReference type="RefSeq" id="WP_123916211.1">
    <property type="nucleotide sequence ID" value="NZ_RKRA01000001.1"/>
</dbReference>
<evidence type="ECO:0000313" key="5">
    <source>
        <dbReference type="Proteomes" id="UP000280726"/>
    </source>
</evidence>
<evidence type="ECO:0000256" key="3">
    <source>
        <dbReference type="ARBA" id="ARBA00024356"/>
    </source>
</evidence>
<dbReference type="AlphaFoldDB" id="A0A3N4ZMI5"/>
<evidence type="ECO:0000256" key="2">
    <source>
        <dbReference type="ARBA" id="ARBA00022679"/>
    </source>
</evidence>
<sequence length="487" mass="52212">MPAVTRHPGQTLRADPARVIARLFLPAVDLPPHVGMQAVVENVLDLDEAEVETAAAAIADDFGARHTDLPAILREHASTVASRAGGTPPLSPARQVLLGAVFTAEHAVEGAALCNPSVVAHPDQDDLAPGALRVAVSLRGISEGHVSAIEFATAVVGSGPSWTFEPREHPLVPGHSAPDPVPRSHLRSMLEDADGLDLLARAVLEQLPGRCTSQDLETVLERQPTDLLIHPDAAATAQLLRRLVSSSYSVGFPAGAGLSRRVLLPSDPQEVQGMEDARFVRFDDDGTVEYRATYTAYDGRGVASRLLTTTDLTTFRSARLAGQEAHNKGMALFPRTVGGRHLALSRSDGARTSLATSDDGLTWDRSALVEEPRSVWQLMRVGNSGSPLETPEGWLVLTHGVGPMRRYAVSALLLDLDDPTRVLRKLERPFLVPEDDEREGYVPNVVFTCGAIIHDATLWVPYGIGDARVSVASVPLGELLEEMRPVA</sequence>
<dbReference type="InterPro" id="IPR007184">
    <property type="entry name" value="Mannoside_phosphorylase"/>
</dbReference>
<dbReference type="GO" id="GO:0016757">
    <property type="term" value="F:glycosyltransferase activity"/>
    <property type="evidence" value="ECO:0007669"/>
    <property type="project" value="UniProtKB-KW"/>
</dbReference>
<keyword evidence="2" id="KW-0808">Transferase</keyword>
<dbReference type="InterPro" id="IPR023296">
    <property type="entry name" value="Glyco_hydro_beta-prop_sf"/>
</dbReference>
<evidence type="ECO:0000313" key="4">
    <source>
        <dbReference type="EMBL" id="RPF26978.1"/>
    </source>
</evidence>
<reference evidence="4 5" key="1">
    <citation type="submission" date="2018-11" db="EMBL/GenBank/DDBJ databases">
        <title>Sequencing the genomes of 1000 actinobacteria strains.</title>
        <authorList>
            <person name="Klenk H.-P."/>
        </authorList>
    </citation>
    <scope>NUCLEOTIDE SEQUENCE [LARGE SCALE GENOMIC DNA]</scope>
    <source>
        <strain evidence="4 5">DSM 14418</strain>
    </source>
</reference>
<dbReference type="PANTHER" id="PTHR34106:SF4">
    <property type="entry name" value="BLL5143 PROTEIN"/>
    <property type="match status" value="1"/>
</dbReference>
<evidence type="ECO:0000256" key="1">
    <source>
        <dbReference type="ARBA" id="ARBA00022676"/>
    </source>
</evidence>
<dbReference type="PANTHER" id="PTHR34106">
    <property type="entry name" value="GLYCOSIDASE"/>
    <property type="match status" value="1"/>
</dbReference>
<dbReference type="Pfam" id="PF04041">
    <property type="entry name" value="Glyco_hydro_130"/>
    <property type="match status" value="1"/>
</dbReference>
<dbReference type="GO" id="GO:0016787">
    <property type="term" value="F:hydrolase activity"/>
    <property type="evidence" value="ECO:0007669"/>
    <property type="project" value="UniProtKB-KW"/>
</dbReference>
<comment type="caution">
    <text evidence="4">The sequence shown here is derived from an EMBL/GenBank/DDBJ whole genome shotgun (WGS) entry which is preliminary data.</text>
</comment>
<protein>
    <submittedName>
        <fullName evidence="4">Putative GH43/DUF377 family glycosyl hydrolase</fullName>
    </submittedName>
</protein>